<dbReference type="Proteomes" id="UP000805193">
    <property type="component" value="Unassembled WGS sequence"/>
</dbReference>
<sequence length="117" mass="12844">MATGKGDGGKDGGPPPIPTSNYRNGGHRKSKPRKELLPPLAQDHYKVVIRPQERVTVSNWFAFKISKAVTTGAKLSPEELGNSRVRIQKEQNIIVLSTPDVEPANRMSKAKTITIKD</sequence>
<dbReference type="EMBL" id="JABSTQ010007834">
    <property type="protein sequence ID" value="KAG0435182.1"/>
    <property type="molecule type" value="Genomic_DNA"/>
</dbReference>
<evidence type="ECO:0000313" key="1">
    <source>
        <dbReference type="EMBL" id="KAG0435182.1"/>
    </source>
</evidence>
<protein>
    <submittedName>
        <fullName evidence="1">Uncharacterized protein</fullName>
    </submittedName>
</protein>
<proteinExistence type="predicted"/>
<gene>
    <name evidence="1" type="ORF">HPB47_018637</name>
</gene>
<reference evidence="1 2" key="1">
    <citation type="journal article" date="2020" name="Cell">
        <title>Large-Scale Comparative Analyses of Tick Genomes Elucidate Their Genetic Diversity and Vector Capacities.</title>
        <authorList>
            <consortium name="Tick Genome and Microbiome Consortium (TIGMIC)"/>
            <person name="Jia N."/>
            <person name="Wang J."/>
            <person name="Shi W."/>
            <person name="Du L."/>
            <person name="Sun Y."/>
            <person name="Zhan W."/>
            <person name="Jiang J.F."/>
            <person name="Wang Q."/>
            <person name="Zhang B."/>
            <person name="Ji P."/>
            <person name="Bell-Sakyi L."/>
            <person name="Cui X.M."/>
            <person name="Yuan T.T."/>
            <person name="Jiang B.G."/>
            <person name="Yang W.F."/>
            <person name="Lam T.T."/>
            <person name="Chang Q.C."/>
            <person name="Ding S.J."/>
            <person name="Wang X.J."/>
            <person name="Zhu J.G."/>
            <person name="Ruan X.D."/>
            <person name="Zhao L."/>
            <person name="Wei J.T."/>
            <person name="Ye R.Z."/>
            <person name="Que T.C."/>
            <person name="Du C.H."/>
            <person name="Zhou Y.H."/>
            <person name="Cheng J.X."/>
            <person name="Dai P.F."/>
            <person name="Guo W.B."/>
            <person name="Han X.H."/>
            <person name="Huang E.J."/>
            <person name="Li L.F."/>
            <person name="Wei W."/>
            <person name="Gao Y.C."/>
            <person name="Liu J.Z."/>
            <person name="Shao H.Z."/>
            <person name="Wang X."/>
            <person name="Wang C.C."/>
            <person name="Yang T.C."/>
            <person name="Huo Q.B."/>
            <person name="Li W."/>
            <person name="Chen H.Y."/>
            <person name="Chen S.E."/>
            <person name="Zhou L.G."/>
            <person name="Ni X.B."/>
            <person name="Tian J.H."/>
            <person name="Sheng Y."/>
            <person name="Liu T."/>
            <person name="Pan Y.S."/>
            <person name="Xia L.Y."/>
            <person name="Li J."/>
            <person name="Zhao F."/>
            <person name="Cao W.C."/>
        </authorList>
    </citation>
    <scope>NUCLEOTIDE SEQUENCE [LARGE SCALE GENOMIC DNA]</scope>
    <source>
        <strain evidence="1">Iper-2018</strain>
    </source>
</reference>
<comment type="caution">
    <text evidence="1">The sequence shown here is derived from an EMBL/GenBank/DDBJ whole genome shotgun (WGS) entry which is preliminary data.</text>
</comment>
<name>A0AC60QK71_IXOPE</name>
<keyword evidence="2" id="KW-1185">Reference proteome</keyword>
<accession>A0AC60QK71</accession>
<organism evidence="1 2">
    <name type="scientific">Ixodes persulcatus</name>
    <name type="common">Taiga tick</name>
    <dbReference type="NCBI Taxonomy" id="34615"/>
    <lineage>
        <taxon>Eukaryota</taxon>
        <taxon>Metazoa</taxon>
        <taxon>Ecdysozoa</taxon>
        <taxon>Arthropoda</taxon>
        <taxon>Chelicerata</taxon>
        <taxon>Arachnida</taxon>
        <taxon>Acari</taxon>
        <taxon>Parasitiformes</taxon>
        <taxon>Ixodida</taxon>
        <taxon>Ixodoidea</taxon>
        <taxon>Ixodidae</taxon>
        <taxon>Ixodinae</taxon>
        <taxon>Ixodes</taxon>
    </lineage>
</organism>
<evidence type="ECO:0000313" key="2">
    <source>
        <dbReference type="Proteomes" id="UP000805193"/>
    </source>
</evidence>